<proteinExistence type="predicted"/>
<accession>A0ABU5P7V8</accession>
<comment type="caution">
    <text evidence="1">The sequence shown here is derived from an EMBL/GenBank/DDBJ whole genome shotgun (WGS) entry which is preliminary data.</text>
</comment>
<gene>
    <name evidence="1" type="ORF">SOP97_07990</name>
</gene>
<dbReference type="Proteomes" id="UP001292571">
    <property type="component" value="Unassembled WGS sequence"/>
</dbReference>
<reference evidence="1 2" key="1">
    <citation type="submission" date="2023-12" db="EMBL/GenBank/DDBJ databases">
        <title>Pseudomonas sp. T5W1.</title>
        <authorList>
            <person name="Maltman C."/>
        </authorList>
    </citation>
    <scope>NUCLEOTIDE SEQUENCE [LARGE SCALE GENOMIC DNA]</scope>
    <source>
        <strain evidence="1 2">T5W1</strain>
    </source>
</reference>
<evidence type="ECO:0000313" key="1">
    <source>
        <dbReference type="EMBL" id="MEA1605754.1"/>
    </source>
</evidence>
<dbReference type="EMBL" id="JAYEET010000024">
    <property type="protein sequence ID" value="MEA1605754.1"/>
    <property type="molecule type" value="Genomic_DNA"/>
</dbReference>
<dbReference type="InterPro" id="IPR053773">
    <property type="entry name" value="Vpar_1526-like"/>
</dbReference>
<name>A0ABU5P7V8_9PSED</name>
<organism evidence="1 2">
    <name type="scientific">Pseudomonas spirodelae</name>
    <dbReference type="NCBI Taxonomy" id="3101751"/>
    <lineage>
        <taxon>Bacteria</taxon>
        <taxon>Pseudomonadati</taxon>
        <taxon>Pseudomonadota</taxon>
        <taxon>Gammaproteobacteria</taxon>
        <taxon>Pseudomonadales</taxon>
        <taxon>Pseudomonadaceae</taxon>
        <taxon>Pseudomonas</taxon>
    </lineage>
</organism>
<evidence type="ECO:0000313" key="2">
    <source>
        <dbReference type="Proteomes" id="UP001292571"/>
    </source>
</evidence>
<dbReference type="NCBIfam" id="NF045477">
    <property type="entry name" value="LPO_1073_dom"/>
    <property type="match status" value="1"/>
</dbReference>
<protein>
    <submittedName>
        <fullName evidence="1">LPO_1073/Vpar_1526 family protein</fullName>
    </submittedName>
</protein>
<dbReference type="RefSeq" id="WP_322948865.1">
    <property type="nucleotide sequence ID" value="NZ_JAYEET010000024.1"/>
</dbReference>
<keyword evidence="2" id="KW-1185">Reference proteome</keyword>
<sequence>MIGGEQNQDLNGDGMAVQAARDANVKVEKHYHGLQIAEVETLVQLFLERQLPALREEALLIMRQNADEFLRQFSAQLAKTDKVTHDAFAKPDSQICFQDALKASAEKGDQIDLSLLAEMVIGRLESDENPLLKLIYEDALRIQPRLTGPQIAFLIYHIWMRRIRHNQLVDTGQLESIAIKLFSIVKDGLAISEVNREYLASVGVITINHVSDADTIFGTFIESYPFLPKSREALQAEAPVLFSLIEAWGKHKHPLCHLNGSGKLIGLMGFQKVHSMKLDVTIWIN</sequence>